<feature type="coiled-coil region" evidence="1">
    <location>
        <begin position="77"/>
        <end position="104"/>
    </location>
</feature>
<dbReference type="PANTHER" id="PTHR39158">
    <property type="entry name" value="OS08G0560600 PROTEIN"/>
    <property type="match status" value="1"/>
</dbReference>
<evidence type="ECO:0000313" key="3">
    <source>
        <dbReference type="EMBL" id="SJL83969.1"/>
    </source>
</evidence>
<gene>
    <name evidence="3" type="ORF">VPAL9027_01948</name>
</gene>
<dbReference type="OrthoDB" id="9798476at2"/>
<proteinExistence type="predicted"/>
<protein>
    <recommendedName>
        <fullName evidence="2">DnaJ homologue subfamily C member 28 conserved domain-containing protein</fullName>
    </recommendedName>
</protein>
<accession>A0A1R4B4Y7</accession>
<keyword evidence="1" id="KW-0175">Coiled coil</keyword>
<dbReference type="Proteomes" id="UP000189475">
    <property type="component" value="Unassembled WGS sequence"/>
</dbReference>
<dbReference type="RefSeq" id="WP_159439128.1">
    <property type="nucleotide sequence ID" value="NZ_AP024888.1"/>
</dbReference>
<organism evidence="3 4">
    <name type="scientific">Vibrio palustris</name>
    <dbReference type="NCBI Taxonomy" id="1918946"/>
    <lineage>
        <taxon>Bacteria</taxon>
        <taxon>Pseudomonadati</taxon>
        <taxon>Pseudomonadota</taxon>
        <taxon>Gammaproteobacteria</taxon>
        <taxon>Vibrionales</taxon>
        <taxon>Vibrionaceae</taxon>
        <taxon>Vibrio</taxon>
    </lineage>
</organism>
<evidence type="ECO:0000259" key="2">
    <source>
        <dbReference type="Pfam" id="PF09350"/>
    </source>
</evidence>
<dbReference type="AlphaFoldDB" id="A0A1R4B4Y7"/>
<evidence type="ECO:0000313" key="4">
    <source>
        <dbReference type="Proteomes" id="UP000189475"/>
    </source>
</evidence>
<keyword evidence="4" id="KW-1185">Reference proteome</keyword>
<dbReference type="STRING" id="1918946.VPAL9027_01948"/>
<reference evidence="3 4" key="1">
    <citation type="submission" date="2017-02" db="EMBL/GenBank/DDBJ databases">
        <authorList>
            <person name="Peterson S.W."/>
        </authorList>
    </citation>
    <scope>NUCLEOTIDE SEQUENCE [LARGE SCALE GENOMIC DNA]</scope>
    <source>
        <strain evidence="3 4">CECT 9027</strain>
    </source>
</reference>
<dbReference type="Pfam" id="PF09350">
    <property type="entry name" value="DJC28_CD"/>
    <property type="match status" value="1"/>
</dbReference>
<name>A0A1R4B4Y7_9VIBR</name>
<evidence type="ECO:0000256" key="1">
    <source>
        <dbReference type="SAM" id="Coils"/>
    </source>
</evidence>
<sequence length="129" mass="14989">MTLLIERIAEQRIQEAVEDGVFERLSGQGKPLMLDEDRDVPKELRMGYHILKNAGYLPPELQQRKEAISLCDLVAQSDSHSEELKQARKMLNTLEQRMQLQGLKTEFIHEYLLKRCLIEKYHLGNDDPA</sequence>
<dbReference type="InterPro" id="IPR018961">
    <property type="entry name" value="DnaJ_homolog_subfam-C_membr-28"/>
</dbReference>
<dbReference type="EMBL" id="FUFT01000005">
    <property type="protein sequence ID" value="SJL83969.1"/>
    <property type="molecule type" value="Genomic_DNA"/>
</dbReference>
<dbReference type="InterPro" id="IPR052573">
    <property type="entry name" value="DnaJ_C_subfamily_28"/>
</dbReference>
<feature type="domain" description="DnaJ homologue subfamily C member 28 conserved" evidence="2">
    <location>
        <begin position="8"/>
        <end position="74"/>
    </location>
</feature>
<dbReference type="PANTHER" id="PTHR39158:SF1">
    <property type="entry name" value="DNAJ HOMOLOG SUBFAMILY C MEMBER 28"/>
    <property type="match status" value="1"/>
</dbReference>